<proteinExistence type="predicted"/>
<comment type="caution">
    <text evidence="3">The sequence shown here is derived from an EMBL/GenBank/DDBJ whole genome shotgun (WGS) entry which is preliminary data.</text>
</comment>
<dbReference type="SMART" id="SM00343">
    <property type="entry name" value="ZnF_C2HC"/>
    <property type="match status" value="2"/>
</dbReference>
<evidence type="ECO:0000313" key="3">
    <source>
        <dbReference type="EMBL" id="KAJ8977802.1"/>
    </source>
</evidence>
<dbReference type="Pfam" id="PF00098">
    <property type="entry name" value="zf-CCHC"/>
    <property type="match status" value="1"/>
</dbReference>
<dbReference type="InterPro" id="IPR001878">
    <property type="entry name" value="Znf_CCHC"/>
</dbReference>
<protein>
    <recommendedName>
        <fullName evidence="2">CCHC-type domain-containing protein</fullName>
    </recommendedName>
</protein>
<reference evidence="3" key="1">
    <citation type="journal article" date="2023" name="Insect Mol. Biol.">
        <title>Genome sequencing provides insights into the evolution of gene families encoding plant cell wall-degrading enzymes in longhorned beetles.</title>
        <authorList>
            <person name="Shin N.R."/>
            <person name="Okamura Y."/>
            <person name="Kirsch R."/>
            <person name="Pauchet Y."/>
        </authorList>
    </citation>
    <scope>NUCLEOTIDE SEQUENCE</scope>
    <source>
        <strain evidence="3">MMC_N1</strain>
    </source>
</reference>
<evidence type="ECO:0000256" key="1">
    <source>
        <dbReference type="PROSITE-ProRule" id="PRU00047"/>
    </source>
</evidence>
<sequence length="449" mass="51045">MASPQFETNRLNSEELLYELAIRGVDGVTTVDVMRKTLRALLKLEKDGSSIDYPSYPFSFDEDRAALFSKITEINALIQEFDGSHDATYKKIFSKYAYALGRVNRSKSSTDDEQKIRSKLIVDILGLKSDLEKKVKLHERSIANQTLGIPDLDLVDIADTSSDSDCDVINSTPIPSSLPSANKVQPIFKWNLKFRGENKIGDLSLSAFLERVEETRIARNASHHDLFNSGIDLFDGKALVWYRSVRKTVRDWNTLVTLLREEFQPPDYNDKLFDEIKRRTQGANESIGLYIAVMNNLFDRLTIKVTEATKLKILRNNIAPFYQTQLALKLGDITTTNELLTLGRKLEERKKAVKTFNYPPSRKFNSMLEPDLAYVDANVNQPSCSSNVNLTEVTSNKPIVCFNCNKPGHIARQCNEAPRKYCYRCKRPNFTIRTCPNCNSQSGNANQRR</sequence>
<keyword evidence="4" id="KW-1185">Reference proteome</keyword>
<organism evidence="3 4">
    <name type="scientific">Molorchus minor</name>
    <dbReference type="NCBI Taxonomy" id="1323400"/>
    <lineage>
        <taxon>Eukaryota</taxon>
        <taxon>Metazoa</taxon>
        <taxon>Ecdysozoa</taxon>
        <taxon>Arthropoda</taxon>
        <taxon>Hexapoda</taxon>
        <taxon>Insecta</taxon>
        <taxon>Pterygota</taxon>
        <taxon>Neoptera</taxon>
        <taxon>Endopterygota</taxon>
        <taxon>Coleoptera</taxon>
        <taxon>Polyphaga</taxon>
        <taxon>Cucujiformia</taxon>
        <taxon>Chrysomeloidea</taxon>
        <taxon>Cerambycidae</taxon>
        <taxon>Lamiinae</taxon>
        <taxon>Monochamini</taxon>
        <taxon>Molorchus</taxon>
    </lineage>
</organism>
<dbReference type="InterPro" id="IPR005162">
    <property type="entry name" value="Retrotrans_gag_dom"/>
</dbReference>
<dbReference type="Proteomes" id="UP001162164">
    <property type="component" value="Unassembled WGS sequence"/>
</dbReference>
<dbReference type="Gene3D" id="4.10.60.10">
    <property type="entry name" value="Zinc finger, CCHC-type"/>
    <property type="match status" value="1"/>
</dbReference>
<gene>
    <name evidence="3" type="ORF">NQ317_000059</name>
</gene>
<keyword evidence="1" id="KW-0862">Zinc</keyword>
<evidence type="ECO:0000313" key="4">
    <source>
        <dbReference type="Proteomes" id="UP001162164"/>
    </source>
</evidence>
<keyword evidence="1" id="KW-0863">Zinc-finger</keyword>
<feature type="domain" description="CCHC-type" evidence="2">
    <location>
        <begin position="401"/>
        <end position="416"/>
    </location>
</feature>
<accession>A0ABQ9JIU1</accession>
<keyword evidence="1" id="KW-0479">Metal-binding</keyword>
<evidence type="ECO:0000259" key="2">
    <source>
        <dbReference type="PROSITE" id="PS50158"/>
    </source>
</evidence>
<name>A0ABQ9JIU1_9CUCU</name>
<dbReference type="Pfam" id="PF03732">
    <property type="entry name" value="Retrotrans_gag"/>
    <property type="match status" value="1"/>
</dbReference>
<dbReference type="EMBL" id="JAPWTJ010000509">
    <property type="protein sequence ID" value="KAJ8977802.1"/>
    <property type="molecule type" value="Genomic_DNA"/>
</dbReference>
<dbReference type="SUPFAM" id="SSF57756">
    <property type="entry name" value="Retrovirus zinc finger-like domains"/>
    <property type="match status" value="1"/>
</dbReference>
<dbReference type="InterPro" id="IPR036875">
    <property type="entry name" value="Znf_CCHC_sf"/>
</dbReference>
<dbReference type="PROSITE" id="PS50158">
    <property type="entry name" value="ZF_CCHC"/>
    <property type="match status" value="1"/>
</dbReference>